<accession>A0ABR0P1D5</accession>
<comment type="caution">
    <text evidence="2">The sequence shown here is derived from an EMBL/GenBank/DDBJ whole genome shotgun (WGS) entry which is preliminary data.</text>
</comment>
<feature type="region of interest" description="Disordered" evidence="1">
    <location>
        <begin position="1"/>
        <end position="24"/>
    </location>
</feature>
<feature type="region of interest" description="Disordered" evidence="1">
    <location>
        <begin position="70"/>
        <end position="89"/>
    </location>
</feature>
<proteinExistence type="predicted"/>
<dbReference type="Proteomes" id="UP001358586">
    <property type="component" value="Chromosome 8"/>
</dbReference>
<name>A0ABR0P1D5_GOSAR</name>
<sequence>MWNQRLTVRGSDIDLNASPTSKHINPGPHLQIHLVIKTNADGDEKYDNNGPNHEVEDYSDPNLDEVLHDIDNKGAGDDENVNTSSFRNPSQGIVIRNDLGAYISIIDPDAMHATEFLEYPDILPSH</sequence>
<evidence type="ECO:0000313" key="2">
    <source>
        <dbReference type="EMBL" id="KAK5812434.1"/>
    </source>
</evidence>
<protein>
    <submittedName>
        <fullName evidence="2">Uncharacterized protein</fullName>
    </submittedName>
</protein>
<dbReference type="EMBL" id="JARKNE010000008">
    <property type="protein sequence ID" value="KAK5812434.1"/>
    <property type="molecule type" value="Genomic_DNA"/>
</dbReference>
<evidence type="ECO:0000256" key="1">
    <source>
        <dbReference type="SAM" id="MobiDB-lite"/>
    </source>
</evidence>
<keyword evidence="3" id="KW-1185">Reference proteome</keyword>
<evidence type="ECO:0000313" key="3">
    <source>
        <dbReference type="Proteomes" id="UP001358586"/>
    </source>
</evidence>
<reference evidence="2 3" key="1">
    <citation type="submission" date="2023-03" db="EMBL/GenBank/DDBJ databases">
        <title>WGS of Gossypium arboreum.</title>
        <authorList>
            <person name="Yu D."/>
        </authorList>
    </citation>
    <scope>NUCLEOTIDE SEQUENCE [LARGE SCALE GENOMIC DNA]</scope>
    <source>
        <tissue evidence="2">Leaf</tissue>
    </source>
</reference>
<gene>
    <name evidence="2" type="ORF">PVK06_027864</name>
</gene>
<organism evidence="2 3">
    <name type="scientific">Gossypium arboreum</name>
    <name type="common">Tree cotton</name>
    <name type="synonym">Gossypium nanking</name>
    <dbReference type="NCBI Taxonomy" id="29729"/>
    <lineage>
        <taxon>Eukaryota</taxon>
        <taxon>Viridiplantae</taxon>
        <taxon>Streptophyta</taxon>
        <taxon>Embryophyta</taxon>
        <taxon>Tracheophyta</taxon>
        <taxon>Spermatophyta</taxon>
        <taxon>Magnoliopsida</taxon>
        <taxon>eudicotyledons</taxon>
        <taxon>Gunneridae</taxon>
        <taxon>Pentapetalae</taxon>
        <taxon>rosids</taxon>
        <taxon>malvids</taxon>
        <taxon>Malvales</taxon>
        <taxon>Malvaceae</taxon>
        <taxon>Malvoideae</taxon>
        <taxon>Gossypium</taxon>
    </lineage>
</organism>